<keyword evidence="3" id="KW-0238">DNA-binding</keyword>
<dbReference type="Proteomes" id="UP000250434">
    <property type="component" value="Chromosome"/>
</dbReference>
<feature type="domain" description="HTH lysR-type" evidence="5">
    <location>
        <begin position="1"/>
        <end position="56"/>
    </location>
</feature>
<dbReference type="GO" id="GO:0003700">
    <property type="term" value="F:DNA-binding transcription factor activity"/>
    <property type="evidence" value="ECO:0007669"/>
    <property type="project" value="InterPro"/>
</dbReference>
<keyword evidence="7" id="KW-1185">Reference proteome</keyword>
<dbReference type="EMBL" id="CP015163">
    <property type="protein sequence ID" value="AXB41979.1"/>
    <property type="molecule type" value="Genomic_DNA"/>
</dbReference>
<keyword evidence="2" id="KW-0805">Transcription regulation</keyword>
<dbReference type="SUPFAM" id="SSF53850">
    <property type="entry name" value="Periplasmic binding protein-like II"/>
    <property type="match status" value="1"/>
</dbReference>
<dbReference type="Gene3D" id="3.40.190.290">
    <property type="match status" value="1"/>
</dbReference>
<keyword evidence="4" id="KW-0804">Transcription</keyword>
<dbReference type="RefSeq" id="WP_113691244.1">
    <property type="nucleotide sequence ID" value="NZ_CP015163.1"/>
</dbReference>
<evidence type="ECO:0000259" key="5">
    <source>
        <dbReference type="PROSITE" id="PS50931"/>
    </source>
</evidence>
<organism evidence="6 7">
    <name type="scientific">Amycolatopsis albispora</name>
    <dbReference type="NCBI Taxonomy" id="1804986"/>
    <lineage>
        <taxon>Bacteria</taxon>
        <taxon>Bacillati</taxon>
        <taxon>Actinomycetota</taxon>
        <taxon>Actinomycetes</taxon>
        <taxon>Pseudonocardiales</taxon>
        <taxon>Pseudonocardiaceae</taxon>
        <taxon>Amycolatopsis</taxon>
    </lineage>
</organism>
<reference evidence="6 7" key="1">
    <citation type="submission" date="2016-04" db="EMBL/GenBank/DDBJ databases">
        <title>Complete genome sequence and analysis of deep-sea sediment isolate, Amycolatopsis sp. WP1.</title>
        <authorList>
            <person name="Wang H."/>
            <person name="Chen S."/>
            <person name="Wu Q."/>
        </authorList>
    </citation>
    <scope>NUCLEOTIDE SEQUENCE [LARGE SCALE GENOMIC DNA]</scope>
    <source>
        <strain evidence="6 7">WP1</strain>
    </source>
</reference>
<dbReference type="InterPro" id="IPR000847">
    <property type="entry name" value="LysR_HTH_N"/>
</dbReference>
<sequence length="294" mass="30331">MDPHLLRTFVTVVRRGSFSAAARELGYTQSAVSQHIASLEADLGTVLLFRRPVAPSEAGTRLLEHAGPLLIRLDAARADVMRVAATPNAAITIGASPLAVKPRLSTALADLRRRFPRTHVTVRVLGRQAVLDEVSTGALALGLVDGMAAPSDPLRLPEAAPLTGVVRAAGDDELVAALPLDHPLARRTALRLPDLADARWIDAPEAGLPLAQLRANAEFGGFRPALAYDGTDVAALGALVAGGHGLAVLPRPAAEAAPGVTAVPIAEPRLAHCVEAVHAGALDGPVAGLVKALT</sequence>
<comment type="similarity">
    <text evidence="1">Belongs to the LysR transcriptional regulatory family.</text>
</comment>
<evidence type="ECO:0000256" key="3">
    <source>
        <dbReference type="ARBA" id="ARBA00023125"/>
    </source>
</evidence>
<dbReference type="InterPro" id="IPR036388">
    <property type="entry name" value="WH-like_DNA-bd_sf"/>
</dbReference>
<name>A0A344L1Q5_9PSEU</name>
<dbReference type="FunFam" id="1.10.10.10:FF:000001">
    <property type="entry name" value="LysR family transcriptional regulator"/>
    <property type="match status" value="1"/>
</dbReference>
<evidence type="ECO:0000256" key="1">
    <source>
        <dbReference type="ARBA" id="ARBA00009437"/>
    </source>
</evidence>
<dbReference type="PRINTS" id="PR00039">
    <property type="entry name" value="HTHLYSR"/>
</dbReference>
<dbReference type="PROSITE" id="PS50931">
    <property type="entry name" value="HTH_LYSR"/>
    <property type="match status" value="1"/>
</dbReference>
<evidence type="ECO:0000313" key="7">
    <source>
        <dbReference type="Proteomes" id="UP000250434"/>
    </source>
</evidence>
<evidence type="ECO:0000256" key="4">
    <source>
        <dbReference type="ARBA" id="ARBA00023163"/>
    </source>
</evidence>
<dbReference type="GO" id="GO:0000976">
    <property type="term" value="F:transcription cis-regulatory region binding"/>
    <property type="evidence" value="ECO:0007669"/>
    <property type="project" value="TreeGrafter"/>
</dbReference>
<accession>A0A344L1Q5</accession>
<proteinExistence type="inferred from homology"/>
<dbReference type="PANTHER" id="PTHR30126">
    <property type="entry name" value="HTH-TYPE TRANSCRIPTIONAL REGULATOR"/>
    <property type="match status" value="1"/>
</dbReference>
<dbReference type="InterPro" id="IPR005119">
    <property type="entry name" value="LysR_subst-bd"/>
</dbReference>
<evidence type="ECO:0000256" key="2">
    <source>
        <dbReference type="ARBA" id="ARBA00023015"/>
    </source>
</evidence>
<dbReference type="PANTHER" id="PTHR30126:SF39">
    <property type="entry name" value="HTH-TYPE TRANSCRIPTIONAL REGULATOR CYSL"/>
    <property type="match status" value="1"/>
</dbReference>
<evidence type="ECO:0000313" key="6">
    <source>
        <dbReference type="EMBL" id="AXB41979.1"/>
    </source>
</evidence>
<protein>
    <submittedName>
        <fullName evidence="6">LysR family transcriptional regulator</fullName>
    </submittedName>
</protein>
<dbReference type="Pfam" id="PF03466">
    <property type="entry name" value="LysR_substrate"/>
    <property type="match status" value="1"/>
</dbReference>
<dbReference type="Gene3D" id="1.10.10.10">
    <property type="entry name" value="Winged helix-like DNA-binding domain superfamily/Winged helix DNA-binding domain"/>
    <property type="match status" value="1"/>
</dbReference>
<gene>
    <name evidence="6" type="ORF">A4R43_05080</name>
</gene>
<dbReference type="SUPFAM" id="SSF46785">
    <property type="entry name" value="Winged helix' DNA-binding domain"/>
    <property type="match status" value="1"/>
</dbReference>
<dbReference type="KEGG" id="aab:A4R43_05080"/>
<dbReference type="Pfam" id="PF00126">
    <property type="entry name" value="HTH_1"/>
    <property type="match status" value="1"/>
</dbReference>
<dbReference type="CDD" id="cd05466">
    <property type="entry name" value="PBP2_LTTR_substrate"/>
    <property type="match status" value="1"/>
</dbReference>
<dbReference type="InterPro" id="IPR036390">
    <property type="entry name" value="WH_DNA-bd_sf"/>
</dbReference>
<dbReference type="OrthoDB" id="4131546at2"/>
<dbReference type="AlphaFoldDB" id="A0A344L1Q5"/>